<organism evidence="2 3">
    <name type="scientific">Raphidocelis subcapitata</name>
    <dbReference type="NCBI Taxonomy" id="307507"/>
    <lineage>
        <taxon>Eukaryota</taxon>
        <taxon>Viridiplantae</taxon>
        <taxon>Chlorophyta</taxon>
        <taxon>core chlorophytes</taxon>
        <taxon>Chlorophyceae</taxon>
        <taxon>CS clade</taxon>
        <taxon>Sphaeropleales</taxon>
        <taxon>Selenastraceae</taxon>
        <taxon>Raphidocelis</taxon>
    </lineage>
</organism>
<evidence type="ECO:0000313" key="2">
    <source>
        <dbReference type="EMBL" id="GBF93699.1"/>
    </source>
</evidence>
<dbReference type="EMBL" id="BDRX01000043">
    <property type="protein sequence ID" value="GBF93699.1"/>
    <property type="molecule type" value="Genomic_DNA"/>
</dbReference>
<dbReference type="InterPro" id="IPR035901">
    <property type="entry name" value="GIY-YIG_endonuc_sf"/>
</dbReference>
<dbReference type="Proteomes" id="UP000247498">
    <property type="component" value="Unassembled WGS sequence"/>
</dbReference>
<dbReference type="AlphaFoldDB" id="A0A2V0P294"/>
<reference evidence="2 3" key="1">
    <citation type="journal article" date="2018" name="Sci. Rep.">
        <title>Raphidocelis subcapitata (=Pseudokirchneriella subcapitata) provides an insight into genome evolution and environmental adaptations in the Sphaeropleales.</title>
        <authorList>
            <person name="Suzuki S."/>
            <person name="Yamaguchi H."/>
            <person name="Nakajima N."/>
            <person name="Kawachi M."/>
        </authorList>
    </citation>
    <scope>NUCLEOTIDE SEQUENCE [LARGE SCALE GENOMIC DNA]</scope>
    <source>
        <strain evidence="2 3">NIES-35</strain>
    </source>
</reference>
<protein>
    <recommendedName>
        <fullName evidence="1">GIY-YIG domain-containing protein</fullName>
    </recommendedName>
</protein>
<dbReference type="Gene3D" id="3.40.1440.10">
    <property type="entry name" value="GIY-YIG endonuclease"/>
    <property type="match status" value="1"/>
</dbReference>
<dbReference type="Pfam" id="PF01541">
    <property type="entry name" value="GIY-YIG"/>
    <property type="match status" value="1"/>
</dbReference>
<proteinExistence type="predicted"/>
<evidence type="ECO:0000259" key="1">
    <source>
        <dbReference type="PROSITE" id="PS50164"/>
    </source>
</evidence>
<feature type="domain" description="GIY-YIG" evidence="1">
    <location>
        <begin position="10"/>
        <end position="98"/>
    </location>
</feature>
<accession>A0A2V0P294</accession>
<sequence length="118" mass="13222">MAPGSGDEAKRFCVYCITCLPNGRKYFGLTGGDPRVRLARHRKSPPKRMRADAQQHAPFDRHFSFEIVDRAQYRASAEYREAQLISQHGTLGPRGYNTAPCAPARLPRFWAAKAGGMK</sequence>
<dbReference type="PROSITE" id="PS50164">
    <property type="entry name" value="GIY_YIG"/>
    <property type="match status" value="1"/>
</dbReference>
<comment type="caution">
    <text evidence="2">The sequence shown here is derived from an EMBL/GenBank/DDBJ whole genome shotgun (WGS) entry which is preliminary data.</text>
</comment>
<keyword evidence="3" id="KW-1185">Reference proteome</keyword>
<gene>
    <name evidence="2" type="ORF">Rsub_06802</name>
</gene>
<name>A0A2V0P294_9CHLO</name>
<evidence type="ECO:0000313" key="3">
    <source>
        <dbReference type="Proteomes" id="UP000247498"/>
    </source>
</evidence>
<dbReference type="SUPFAM" id="SSF82771">
    <property type="entry name" value="GIY-YIG endonuclease"/>
    <property type="match status" value="1"/>
</dbReference>
<dbReference type="InterPro" id="IPR000305">
    <property type="entry name" value="GIY-YIG_endonuc"/>
</dbReference>
<dbReference type="InParanoid" id="A0A2V0P294"/>